<evidence type="ECO:0000313" key="1">
    <source>
        <dbReference type="EMBL" id="VFU17983.1"/>
    </source>
</evidence>
<accession>A0A485M421</accession>
<name>A0A485M421_9ZZZZ</name>
<dbReference type="EMBL" id="CAADRM010000142">
    <property type="protein sequence ID" value="VFU17983.1"/>
    <property type="molecule type" value="Genomic_DNA"/>
</dbReference>
<protein>
    <submittedName>
        <fullName evidence="1">Uncharacterized protein</fullName>
    </submittedName>
</protein>
<organism evidence="1">
    <name type="scientific">anaerobic digester metagenome</name>
    <dbReference type="NCBI Taxonomy" id="1263854"/>
    <lineage>
        <taxon>unclassified sequences</taxon>
        <taxon>metagenomes</taxon>
        <taxon>ecological metagenomes</taxon>
    </lineage>
</organism>
<reference evidence="1" key="1">
    <citation type="submission" date="2019-03" db="EMBL/GenBank/DDBJ databases">
        <authorList>
            <person name="Hao L."/>
        </authorList>
    </citation>
    <scope>NUCLEOTIDE SEQUENCE</scope>
</reference>
<dbReference type="PROSITE" id="PS51257">
    <property type="entry name" value="PROKAR_LIPOPROTEIN"/>
    <property type="match status" value="1"/>
</dbReference>
<gene>
    <name evidence="1" type="ORF">SCFA_750049</name>
</gene>
<dbReference type="AlphaFoldDB" id="A0A485M421"/>
<proteinExistence type="predicted"/>
<sequence>MKRVCSEKLIVSLLCVALAVIVAFSAGCGGGGSSGGGGNGGGDPAQPEILKTAAGSAKGAPVSQIIGAGGGSLSSVDGTVEITVPRCCG</sequence>